<proteinExistence type="predicted"/>
<gene>
    <name evidence="3" type="ORF">IFR04_000521</name>
</gene>
<reference evidence="3" key="1">
    <citation type="submission" date="2021-02" db="EMBL/GenBank/DDBJ databases">
        <title>Genome sequence Cadophora malorum strain M34.</title>
        <authorList>
            <person name="Stefanovic E."/>
            <person name="Vu D."/>
            <person name="Scully C."/>
            <person name="Dijksterhuis J."/>
            <person name="Roader J."/>
            <person name="Houbraken J."/>
        </authorList>
    </citation>
    <scope>NUCLEOTIDE SEQUENCE</scope>
    <source>
        <strain evidence="3">M34</strain>
    </source>
</reference>
<sequence length="242" mass="25992">MASFNNQTQYSSLPRASGETERDASPHAHLLPTTESSSVRHMPTACSVTLSPVLVLRTISFILALAAFIVFVIDGREAFIAADIFLALLMILNIVHVVQYSVSHVFKVTVELRQSAWKHDLGGSHGKPKTVTYADVGLSAALTLCLILGNALTNRYYGGPYKAGVIVGYFVVLCQVLVAVPVLDEKSLTLTARLTDLKPKFAPRDNKLPTQASVGAGGADTGSARRRGTESEEPRQAAEDLV</sequence>
<evidence type="ECO:0000313" key="4">
    <source>
        <dbReference type="Proteomes" id="UP000664132"/>
    </source>
</evidence>
<keyword evidence="2" id="KW-1133">Transmembrane helix</keyword>
<accession>A0A8H8BWK7</accession>
<feature type="region of interest" description="Disordered" evidence="1">
    <location>
        <begin position="200"/>
        <end position="242"/>
    </location>
</feature>
<feature type="transmembrane region" description="Helical" evidence="2">
    <location>
        <begin position="80"/>
        <end position="102"/>
    </location>
</feature>
<evidence type="ECO:0000256" key="1">
    <source>
        <dbReference type="SAM" id="MobiDB-lite"/>
    </source>
</evidence>
<evidence type="ECO:0000256" key="2">
    <source>
        <dbReference type="SAM" id="Phobius"/>
    </source>
</evidence>
<feature type="compositionally biased region" description="Basic and acidic residues" evidence="1">
    <location>
        <begin position="227"/>
        <end position="242"/>
    </location>
</feature>
<protein>
    <submittedName>
        <fullName evidence="3">Uncharacterized protein</fullName>
    </submittedName>
</protein>
<keyword evidence="2" id="KW-0812">Transmembrane</keyword>
<keyword evidence="4" id="KW-1185">Reference proteome</keyword>
<organism evidence="3 4">
    <name type="scientific">Cadophora malorum</name>
    <dbReference type="NCBI Taxonomy" id="108018"/>
    <lineage>
        <taxon>Eukaryota</taxon>
        <taxon>Fungi</taxon>
        <taxon>Dikarya</taxon>
        <taxon>Ascomycota</taxon>
        <taxon>Pezizomycotina</taxon>
        <taxon>Leotiomycetes</taxon>
        <taxon>Helotiales</taxon>
        <taxon>Ploettnerulaceae</taxon>
        <taxon>Cadophora</taxon>
    </lineage>
</organism>
<dbReference type="OrthoDB" id="3560451at2759"/>
<name>A0A8H8BWK7_9HELO</name>
<feature type="transmembrane region" description="Helical" evidence="2">
    <location>
        <begin position="54"/>
        <end position="73"/>
    </location>
</feature>
<dbReference type="EMBL" id="JAFJYH010000003">
    <property type="protein sequence ID" value="KAG4426338.1"/>
    <property type="molecule type" value="Genomic_DNA"/>
</dbReference>
<dbReference type="Proteomes" id="UP000664132">
    <property type="component" value="Unassembled WGS sequence"/>
</dbReference>
<evidence type="ECO:0000313" key="3">
    <source>
        <dbReference type="EMBL" id="KAG4426338.1"/>
    </source>
</evidence>
<feature type="region of interest" description="Disordered" evidence="1">
    <location>
        <begin position="1"/>
        <end position="36"/>
    </location>
</feature>
<feature type="transmembrane region" description="Helical" evidence="2">
    <location>
        <begin position="131"/>
        <end position="152"/>
    </location>
</feature>
<keyword evidence="2" id="KW-0472">Membrane</keyword>
<feature type="transmembrane region" description="Helical" evidence="2">
    <location>
        <begin position="164"/>
        <end position="183"/>
    </location>
</feature>
<dbReference type="AlphaFoldDB" id="A0A8H8BWK7"/>
<comment type="caution">
    <text evidence="3">The sequence shown here is derived from an EMBL/GenBank/DDBJ whole genome shotgun (WGS) entry which is preliminary data.</text>
</comment>
<feature type="compositionally biased region" description="Polar residues" evidence="1">
    <location>
        <begin position="1"/>
        <end position="14"/>
    </location>
</feature>